<dbReference type="KEGG" id="cdet:87941265"/>
<dbReference type="GeneID" id="87941265"/>
<name>A0AAX4I9U8_9PEZI</name>
<sequence>MRAGSRMPPSRAVRGKDGRHAARKTGTAHCRPVSDAAGVAAAAVPAPAPFRHTFSIASGEISILLQLQRQQTRIASLCAARASEWSGHTHCGPRHWTVRHQTSSFPLPWICQVATAACSSSSISVGLPKAALRAGRTNPPPTIPAFMLSMDQFLIGEGPHSAAATKTHLKSPVARAARPPISISTCKCCQISLEKNLLQYSSWTRITRKRGPILSNAASDDSM</sequence>
<dbReference type="EMBL" id="CP137307">
    <property type="protein sequence ID" value="WQF79748.1"/>
    <property type="molecule type" value="Genomic_DNA"/>
</dbReference>
<gene>
    <name evidence="2" type="ORF">CDEST_04762</name>
</gene>
<evidence type="ECO:0000313" key="2">
    <source>
        <dbReference type="EMBL" id="WQF79748.1"/>
    </source>
</evidence>
<evidence type="ECO:0000256" key="1">
    <source>
        <dbReference type="SAM" id="MobiDB-lite"/>
    </source>
</evidence>
<dbReference type="AlphaFoldDB" id="A0AAX4I9U8"/>
<keyword evidence="3" id="KW-1185">Reference proteome</keyword>
<reference evidence="3" key="1">
    <citation type="journal article" date="2023" name="bioRxiv">
        <title>Complete genome of the Medicago anthracnose fungus, Colletotrichum destructivum, reveals a mini-chromosome-like region within a core chromosome.</title>
        <authorList>
            <person name="Lapalu N."/>
            <person name="Simon A."/>
            <person name="Lu A."/>
            <person name="Plaumann P.-L."/>
            <person name="Amselem J."/>
            <person name="Pigne S."/>
            <person name="Auger A."/>
            <person name="Koch C."/>
            <person name="Dallery J.-F."/>
            <person name="O'Connell R.J."/>
        </authorList>
    </citation>
    <scope>NUCLEOTIDE SEQUENCE [LARGE SCALE GENOMIC DNA]</scope>
    <source>
        <strain evidence="3">CBS 520.97</strain>
    </source>
</reference>
<dbReference type="RefSeq" id="XP_062776972.1">
    <property type="nucleotide sequence ID" value="XM_062920921.1"/>
</dbReference>
<feature type="region of interest" description="Disordered" evidence="1">
    <location>
        <begin position="1"/>
        <end position="28"/>
    </location>
</feature>
<dbReference type="Proteomes" id="UP001322277">
    <property type="component" value="Chromosome 3"/>
</dbReference>
<proteinExistence type="predicted"/>
<evidence type="ECO:0000313" key="3">
    <source>
        <dbReference type="Proteomes" id="UP001322277"/>
    </source>
</evidence>
<organism evidence="2 3">
    <name type="scientific">Colletotrichum destructivum</name>
    <dbReference type="NCBI Taxonomy" id="34406"/>
    <lineage>
        <taxon>Eukaryota</taxon>
        <taxon>Fungi</taxon>
        <taxon>Dikarya</taxon>
        <taxon>Ascomycota</taxon>
        <taxon>Pezizomycotina</taxon>
        <taxon>Sordariomycetes</taxon>
        <taxon>Hypocreomycetidae</taxon>
        <taxon>Glomerellales</taxon>
        <taxon>Glomerellaceae</taxon>
        <taxon>Colletotrichum</taxon>
        <taxon>Colletotrichum destructivum species complex</taxon>
    </lineage>
</organism>
<protein>
    <submittedName>
        <fullName evidence="2">Uncharacterized protein</fullName>
    </submittedName>
</protein>
<accession>A0AAX4I9U8</accession>